<name>A0A166B582_EXIGL</name>
<dbReference type="Pfam" id="PF12937">
    <property type="entry name" value="F-box-like"/>
    <property type="match status" value="1"/>
</dbReference>
<dbReference type="Proteomes" id="UP000077266">
    <property type="component" value="Unassembled WGS sequence"/>
</dbReference>
<evidence type="ECO:0000313" key="3">
    <source>
        <dbReference type="Proteomes" id="UP000077266"/>
    </source>
</evidence>
<dbReference type="Gene3D" id="1.20.1280.50">
    <property type="match status" value="1"/>
</dbReference>
<accession>A0A166B582</accession>
<dbReference type="AlphaFoldDB" id="A0A166B582"/>
<evidence type="ECO:0000259" key="1">
    <source>
        <dbReference type="Pfam" id="PF12937"/>
    </source>
</evidence>
<dbReference type="InterPro" id="IPR001810">
    <property type="entry name" value="F-box_dom"/>
</dbReference>
<protein>
    <recommendedName>
        <fullName evidence="1">F-box domain-containing protein</fullName>
    </recommendedName>
</protein>
<keyword evidence="3" id="KW-1185">Reference proteome</keyword>
<dbReference type="SUPFAM" id="SSF81383">
    <property type="entry name" value="F-box domain"/>
    <property type="match status" value="1"/>
</dbReference>
<dbReference type="OrthoDB" id="2884925at2759"/>
<reference evidence="2 3" key="1">
    <citation type="journal article" date="2016" name="Mol. Biol. Evol.">
        <title>Comparative Genomics of Early-Diverging Mushroom-Forming Fungi Provides Insights into the Origins of Lignocellulose Decay Capabilities.</title>
        <authorList>
            <person name="Nagy L.G."/>
            <person name="Riley R."/>
            <person name="Tritt A."/>
            <person name="Adam C."/>
            <person name="Daum C."/>
            <person name="Floudas D."/>
            <person name="Sun H."/>
            <person name="Yadav J.S."/>
            <person name="Pangilinan J."/>
            <person name="Larsson K.H."/>
            <person name="Matsuura K."/>
            <person name="Barry K."/>
            <person name="Labutti K."/>
            <person name="Kuo R."/>
            <person name="Ohm R.A."/>
            <person name="Bhattacharya S.S."/>
            <person name="Shirouzu T."/>
            <person name="Yoshinaga Y."/>
            <person name="Martin F.M."/>
            <person name="Grigoriev I.V."/>
            <person name="Hibbett D.S."/>
        </authorList>
    </citation>
    <scope>NUCLEOTIDE SEQUENCE [LARGE SCALE GENOMIC DNA]</scope>
    <source>
        <strain evidence="2 3">HHB12029</strain>
    </source>
</reference>
<organism evidence="2 3">
    <name type="scientific">Exidia glandulosa HHB12029</name>
    <dbReference type="NCBI Taxonomy" id="1314781"/>
    <lineage>
        <taxon>Eukaryota</taxon>
        <taxon>Fungi</taxon>
        <taxon>Dikarya</taxon>
        <taxon>Basidiomycota</taxon>
        <taxon>Agaricomycotina</taxon>
        <taxon>Agaricomycetes</taxon>
        <taxon>Auriculariales</taxon>
        <taxon>Exidiaceae</taxon>
        <taxon>Exidia</taxon>
    </lineage>
</organism>
<feature type="domain" description="F-box" evidence="1">
    <location>
        <begin position="85"/>
        <end position="127"/>
    </location>
</feature>
<dbReference type="InParanoid" id="A0A166B582"/>
<sequence length="605" mass="67500">MSEPQSKMPEEQEEEFVVPEDLAKAFEELSEQFAQEVAKDCKTHAELAFATADMMDCVAGYVNYAMSLAAREMNRESTDLSTNPPPDIFAHVCDYLTLEERITVTHVCHYWRDLAVADARLWNHIVQNFHDSTGARELLERSRNTPVHLELTVFDSNAKAVAVYITEHLHHVKTLVLRLSDGRSGHPSQDAWTTISYALAYPAPVLQTLYINMLRSPYRSMNTEAFCALRPDFLAGDAPELRSVSLGGIAPPTTNDLIAPFGHVTTLTYAHHNSSPFNGGNLVQLVNNFPRLENIALSAQQFVDDGTQPIKLRNLRVVDSTVNQGAEACLRRIGYEDVDLVAVRLNFHDNANTVPIVLEHTRAEKLSATLSEVAVLARDENNNPHERRFFSLGIEAIKSLLDGPDVFRYLQTLLIHEFMWPQSGTFPPAPGLRELTVLLPTVAEHRSWAMGNNHHHPMMGGMGMGMNVNDEPQGMVTLFQLPTELPAPWNCASLREFRLVYGTWAKAEAPAPAEPNAPTTRTISAADLFDFVQTHLATALPLGRIELQGVELYEAVHDIPALRGLQANCAEFVVSPSGPDPTPQQTGLWDTYYTRARTQDRRRRP</sequence>
<dbReference type="EMBL" id="KV425923">
    <property type="protein sequence ID" value="KZV97979.1"/>
    <property type="molecule type" value="Genomic_DNA"/>
</dbReference>
<gene>
    <name evidence="2" type="ORF">EXIGLDRAFT_763850</name>
</gene>
<evidence type="ECO:0000313" key="2">
    <source>
        <dbReference type="EMBL" id="KZV97979.1"/>
    </source>
</evidence>
<dbReference type="InterPro" id="IPR036047">
    <property type="entry name" value="F-box-like_dom_sf"/>
</dbReference>
<proteinExistence type="predicted"/>